<organism evidence="3">
    <name type="scientific">hydrothermal vent metagenome</name>
    <dbReference type="NCBI Taxonomy" id="652676"/>
    <lineage>
        <taxon>unclassified sequences</taxon>
        <taxon>metagenomes</taxon>
        <taxon>ecological metagenomes</taxon>
    </lineage>
</organism>
<dbReference type="Pfam" id="PF22106">
    <property type="entry name" value="NGO1945_C"/>
    <property type="match status" value="1"/>
</dbReference>
<dbReference type="EMBL" id="UOFM01000029">
    <property type="protein sequence ID" value="VAW72664.1"/>
    <property type="molecule type" value="Genomic_DNA"/>
</dbReference>
<reference evidence="3" key="1">
    <citation type="submission" date="2018-06" db="EMBL/GenBank/DDBJ databases">
        <authorList>
            <person name="Zhirakovskaya E."/>
        </authorList>
    </citation>
    <scope>NUCLEOTIDE SEQUENCE</scope>
</reference>
<dbReference type="Pfam" id="PF09836">
    <property type="entry name" value="DUF2063"/>
    <property type="match status" value="1"/>
</dbReference>
<evidence type="ECO:0000313" key="3">
    <source>
        <dbReference type="EMBL" id="VAW72664.1"/>
    </source>
</evidence>
<dbReference type="Gene3D" id="1.10.150.690">
    <property type="entry name" value="DUF2063"/>
    <property type="match status" value="1"/>
</dbReference>
<sequence length="257" mass="29778">MAESGFTQQQYAFAAHIRQPDLHPAPEGIEDRRMAIYRELFYNNVEGFLSNGFPVLHELMDDKSWHAMARDFFANHRCHSPLFMEIAREFLTYLEQERGEREDDFPFLYELAHYEWVELALSIAETEPVRIDDPEGDLLEGVPVLSSLAWPLCYQYPVHHISGDFQPEEPADQPVYLMVYRTDDDEVGFMELNTISARLFSLLQENRSLTGRQALEQIATELNHPKPEVVLEGGRQILRAWRQRDIVLGINVPNSTV</sequence>
<protein>
    <submittedName>
        <fullName evidence="3">Uncharacterized protein</fullName>
    </submittedName>
</protein>
<dbReference type="InterPro" id="IPR044922">
    <property type="entry name" value="DUF2063_N_sf"/>
</dbReference>
<dbReference type="AlphaFoldDB" id="A0A3B0YUU9"/>
<evidence type="ECO:0000259" key="2">
    <source>
        <dbReference type="Pfam" id="PF22106"/>
    </source>
</evidence>
<dbReference type="InterPro" id="IPR018640">
    <property type="entry name" value="DUF2063"/>
</dbReference>
<dbReference type="InterPro" id="IPR054098">
    <property type="entry name" value="NGO1945-like_C"/>
</dbReference>
<proteinExistence type="predicted"/>
<gene>
    <name evidence="3" type="ORF">MNBD_GAMMA14-1624</name>
</gene>
<name>A0A3B0YUU9_9ZZZZ</name>
<evidence type="ECO:0000259" key="1">
    <source>
        <dbReference type="Pfam" id="PF09836"/>
    </source>
</evidence>
<feature type="domain" description="NGO1945-like C-terminal" evidence="2">
    <location>
        <begin position="146"/>
        <end position="242"/>
    </location>
</feature>
<accession>A0A3B0YUU9</accession>
<feature type="domain" description="Putative DNA-binding" evidence="1">
    <location>
        <begin position="8"/>
        <end position="94"/>
    </location>
</feature>
<dbReference type="Gene3D" id="3.90.930.50">
    <property type="match status" value="1"/>
</dbReference>